<dbReference type="OMA" id="QPSMTRH"/>
<reference evidence="7" key="5">
    <citation type="journal article" date="2018" name="Nat. Plants">
        <title>Whole-genome landscape of Medicago truncatula symbiotic genes.</title>
        <authorList>
            <person name="Pecrix Y."/>
            <person name="Gamas P."/>
            <person name="Carrere S."/>
        </authorList>
    </citation>
    <scope>NUCLEOTIDE SEQUENCE</scope>
    <source>
        <tissue evidence="7">Leaves</tissue>
    </source>
</reference>
<feature type="compositionally biased region" description="Basic and acidic residues" evidence="4">
    <location>
        <begin position="176"/>
        <end position="191"/>
    </location>
</feature>
<proteinExistence type="evidence at transcript level"/>
<keyword evidence="9" id="KW-1185">Reference proteome</keyword>
<feature type="region of interest" description="Disordered" evidence="4">
    <location>
        <begin position="1"/>
        <end position="44"/>
    </location>
</feature>
<keyword evidence="1" id="KW-0678">Repressor</keyword>
<feature type="region of interest" description="Disordered" evidence="4">
    <location>
        <begin position="63"/>
        <end position="88"/>
    </location>
</feature>
<gene>
    <name evidence="8" type="primary">11442625</name>
    <name evidence="6" type="synonym">SPEAR3</name>
    <name evidence="5" type="ordered locus">MTR_6g088280</name>
    <name evidence="7" type="ORF">MtrunA17_Chr6g0486541</name>
</gene>
<keyword evidence="3" id="KW-0804">Transcription</keyword>
<evidence type="ECO:0000313" key="8">
    <source>
        <dbReference type="EnsemblPlants" id="AES76873"/>
    </source>
</evidence>
<dbReference type="EMBL" id="CM001222">
    <property type="protein sequence ID" value="AES76873.1"/>
    <property type="molecule type" value="Genomic_DNA"/>
</dbReference>
<dbReference type="EMBL" id="MH590938">
    <property type="protein sequence ID" value="QBM11791.1"/>
    <property type="molecule type" value="mRNA"/>
</dbReference>
<dbReference type="KEGG" id="mtr:11442625"/>
<keyword evidence="2" id="KW-0805">Transcription regulation</keyword>
<reference evidence="5 9" key="1">
    <citation type="journal article" date="2011" name="Nature">
        <title>The Medicago genome provides insight into the evolution of rhizobial symbioses.</title>
        <authorList>
            <person name="Young N.D."/>
            <person name="Debelle F."/>
            <person name="Oldroyd G.E."/>
            <person name="Geurts R."/>
            <person name="Cannon S.B."/>
            <person name="Udvardi M.K."/>
            <person name="Benedito V.A."/>
            <person name="Mayer K.F."/>
            <person name="Gouzy J."/>
            <person name="Schoof H."/>
            <person name="Van de Peer Y."/>
            <person name="Proost S."/>
            <person name="Cook D.R."/>
            <person name="Meyers B.C."/>
            <person name="Spannagl M."/>
            <person name="Cheung F."/>
            <person name="De Mita S."/>
            <person name="Krishnakumar V."/>
            <person name="Gundlach H."/>
            <person name="Zhou S."/>
            <person name="Mudge J."/>
            <person name="Bharti A.K."/>
            <person name="Murray J.D."/>
            <person name="Naoumkina M.A."/>
            <person name="Rosen B."/>
            <person name="Silverstein K.A."/>
            <person name="Tang H."/>
            <person name="Rombauts S."/>
            <person name="Zhao P.X."/>
            <person name="Zhou P."/>
            <person name="Barbe V."/>
            <person name="Bardou P."/>
            <person name="Bechner M."/>
            <person name="Bellec A."/>
            <person name="Berger A."/>
            <person name="Berges H."/>
            <person name="Bidwell S."/>
            <person name="Bisseling T."/>
            <person name="Choisne N."/>
            <person name="Couloux A."/>
            <person name="Denny R."/>
            <person name="Deshpande S."/>
            <person name="Dai X."/>
            <person name="Doyle J.J."/>
            <person name="Dudez A.M."/>
            <person name="Farmer A.D."/>
            <person name="Fouteau S."/>
            <person name="Franken C."/>
            <person name="Gibelin C."/>
            <person name="Gish J."/>
            <person name="Goldstein S."/>
            <person name="Gonzalez A.J."/>
            <person name="Green P.J."/>
            <person name="Hallab A."/>
            <person name="Hartog M."/>
            <person name="Hua A."/>
            <person name="Humphray S.J."/>
            <person name="Jeong D.H."/>
            <person name="Jing Y."/>
            <person name="Jocker A."/>
            <person name="Kenton S.M."/>
            <person name="Kim D.J."/>
            <person name="Klee K."/>
            <person name="Lai H."/>
            <person name="Lang C."/>
            <person name="Lin S."/>
            <person name="Macmil S.L."/>
            <person name="Magdelenat G."/>
            <person name="Matthews L."/>
            <person name="McCorrison J."/>
            <person name="Monaghan E.L."/>
            <person name="Mun J.H."/>
            <person name="Najar F.Z."/>
            <person name="Nicholson C."/>
            <person name="Noirot C."/>
            <person name="O'Bleness M."/>
            <person name="Paule C.R."/>
            <person name="Poulain J."/>
            <person name="Prion F."/>
            <person name="Qin B."/>
            <person name="Qu C."/>
            <person name="Retzel E.F."/>
            <person name="Riddle C."/>
            <person name="Sallet E."/>
            <person name="Samain S."/>
            <person name="Samson N."/>
            <person name="Sanders I."/>
            <person name="Saurat O."/>
            <person name="Scarpelli C."/>
            <person name="Schiex T."/>
            <person name="Segurens B."/>
            <person name="Severin A.J."/>
            <person name="Sherrier D.J."/>
            <person name="Shi R."/>
            <person name="Sims S."/>
            <person name="Singer S.R."/>
            <person name="Sinharoy S."/>
            <person name="Sterck L."/>
            <person name="Viollet A."/>
            <person name="Wang B.B."/>
            <person name="Wang K."/>
            <person name="Wang M."/>
            <person name="Wang X."/>
            <person name="Warfsmann J."/>
            <person name="Weissenbach J."/>
            <person name="White D.D."/>
            <person name="White J.D."/>
            <person name="Wiley G.B."/>
            <person name="Wincker P."/>
            <person name="Xing Y."/>
            <person name="Yang L."/>
            <person name="Yao Z."/>
            <person name="Ying F."/>
            <person name="Zhai J."/>
            <person name="Zhou L."/>
            <person name="Zuber A."/>
            <person name="Denarie J."/>
            <person name="Dixon R.A."/>
            <person name="May G.D."/>
            <person name="Schwartz D.C."/>
            <person name="Rogers J."/>
            <person name="Quetier F."/>
            <person name="Town C.D."/>
            <person name="Roe B.A."/>
        </authorList>
    </citation>
    <scope>NUCLEOTIDE SEQUENCE [LARGE SCALE GENOMIC DNA]</scope>
    <source>
        <strain evidence="5">A17</strain>
        <strain evidence="8 9">cv. Jemalong A17</strain>
    </source>
</reference>
<name>G7KPU1_MEDTR</name>
<dbReference type="PaxDb" id="3880-AES76873"/>
<reference evidence="8" key="3">
    <citation type="submission" date="2015-04" db="UniProtKB">
        <authorList>
            <consortium name="EnsemblPlants"/>
        </authorList>
    </citation>
    <scope>IDENTIFICATION</scope>
    <source>
        <strain evidence="8">cv. Jemalong A17</strain>
    </source>
</reference>
<reference evidence="6" key="6">
    <citation type="submission" date="2018-07" db="EMBL/GenBank/DDBJ databases">
        <authorList>
            <person name="Chen G.H."/>
        </authorList>
    </citation>
    <scope>NUCLEOTIDE SEQUENCE</scope>
</reference>
<dbReference type="Proteomes" id="UP000002051">
    <property type="component" value="Chromosome 6"/>
</dbReference>
<dbReference type="PANTHER" id="PTHR33388">
    <property type="entry name" value="OS01G0212500 PROTEIN"/>
    <property type="match status" value="1"/>
</dbReference>
<dbReference type="PANTHER" id="PTHR33388:SF18">
    <property type="entry name" value="PROTEIN SPEAR1"/>
    <property type="match status" value="1"/>
</dbReference>
<dbReference type="EMBL" id="PSQE01000006">
    <property type="protein sequence ID" value="RHN52988.1"/>
    <property type="molecule type" value="Genomic_DNA"/>
</dbReference>
<dbReference type="GeneID" id="11442625"/>
<reference evidence="10" key="4">
    <citation type="journal article" date="2018" name="Nat. Plants">
        <title>Whole-genome landscape of Medicago truncatula symbiotic genes.</title>
        <authorList>
            <person name="Pecrix Y."/>
            <person name="Staton S.E."/>
            <person name="Sallet E."/>
            <person name="Lelandais-Briere C."/>
            <person name="Moreau S."/>
            <person name="Carrere S."/>
            <person name="Blein T."/>
            <person name="Jardinaud M.F."/>
            <person name="Latrasse D."/>
            <person name="Zouine M."/>
            <person name="Zahm M."/>
            <person name="Kreplak J."/>
            <person name="Mayjonade B."/>
            <person name="Satge C."/>
            <person name="Perez M."/>
            <person name="Cauet S."/>
            <person name="Marande W."/>
            <person name="Chantry-Darmon C."/>
            <person name="Lopez-Roques C."/>
            <person name="Bouchez O."/>
            <person name="Berard A."/>
            <person name="Debelle F."/>
            <person name="Munos S."/>
            <person name="Bendahmane A."/>
            <person name="Berges H."/>
            <person name="Niebel A."/>
            <person name="Buitink J."/>
            <person name="Frugier F."/>
            <person name="Benhamed M."/>
            <person name="Crespi M."/>
            <person name="Gouzy J."/>
            <person name="Gamas P."/>
        </authorList>
    </citation>
    <scope>NUCLEOTIDE SEQUENCE [LARGE SCALE GENOMIC DNA]</scope>
    <source>
        <strain evidence="10">cv. Jemalong A17</strain>
    </source>
</reference>
<reference evidence="5 9" key="2">
    <citation type="journal article" date="2014" name="BMC Genomics">
        <title>An improved genome release (version Mt4.0) for the model legume Medicago truncatula.</title>
        <authorList>
            <person name="Tang H."/>
            <person name="Krishnakumar V."/>
            <person name="Bidwell S."/>
            <person name="Rosen B."/>
            <person name="Chan A."/>
            <person name="Zhou S."/>
            <person name="Gentzbittel L."/>
            <person name="Childs K.L."/>
            <person name="Yandell M."/>
            <person name="Gundlach H."/>
            <person name="Mayer K.F."/>
            <person name="Schwartz D.C."/>
            <person name="Town C.D."/>
        </authorList>
    </citation>
    <scope>GENOME REANNOTATION</scope>
    <source>
        <strain evidence="8 9">cv. Jemalong A17</strain>
    </source>
</reference>
<evidence type="ECO:0000256" key="3">
    <source>
        <dbReference type="ARBA" id="ARBA00023163"/>
    </source>
</evidence>
<evidence type="ECO:0000313" key="5">
    <source>
        <dbReference type="EMBL" id="AES76873.1"/>
    </source>
</evidence>
<dbReference type="STRING" id="3880.G7KPU1"/>
<dbReference type="HOGENOM" id="CLU_094368_0_0_1"/>
<dbReference type="AlphaFoldDB" id="G7KPU1"/>
<evidence type="ECO:0000313" key="6">
    <source>
        <dbReference type="EMBL" id="QBM11791.1"/>
    </source>
</evidence>
<dbReference type="eggNOG" id="ENOG502RXQS">
    <property type="taxonomic scope" value="Eukaryota"/>
</dbReference>
<dbReference type="Proteomes" id="UP000265566">
    <property type="component" value="Chromosome 6"/>
</dbReference>
<sequence length="191" mass="21339">MDGSNYFGDSNMGNERVSGSSSRKGKKNHQDKPKQPQRGLGVAQLEKIRLHGEMGYGFHPPLHNPHPSNFINEDPRIQTPYSSIPSSSFSYSSSSTSYSASHGFQPNIMMGLPQYDRTNIRFGDSQPVFDSSRLWEHANATSQSTTTKPLLNLYDSQYIDTKKHRSGSTSSQNSESSDHNQEPDLELRLSL</sequence>
<evidence type="ECO:0000313" key="10">
    <source>
        <dbReference type="Proteomes" id="UP000265566"/>
    </source>
</evidence>
<evidence type="ECO:0000256" key="1">
    <source>
        <dbReference type="ARBA" id="ARBA00022491"/>
    </source>
</evidence>
<dbReference type="EnsemblPlants" id="AES76873">
    <property type="protein sequence ID" value="AES76873"/>
    <property type="gene ID" value="MTR_6g088280"/>
</dbReference>
<protein>
    <submittedName>
        <fullName evidence="6">SPOROCYTELESS-like EAR-containing protein</fullName>
    </submittedName>
</protein>
<dbReference type="OrthoDB" id="653455at2759"/>
<evidence type="ECO:0000313" key="7">
    <source>
        <dbReference type="EMBL" id="RHN52988.1"/>
    </source>
</evidence>
<dbReference type="InterPro" id="IPR040356">
    <property type="entry name" value="SPEAR"/>
</dbReference>
<accession>G7KPU1</accession>
<evidence type="ECO:0000256" key="4">
    <source>
        <dbReference type="SAM" id="MobiDB-lite"/>
    </source>
</evidence>
<evidence type="ECO:0000313" key="9">
    <source>
        <dbReference type="Proteomes" id="UP000002051"/>
    </source>
</evidence>
<dbReference type="Gramene" id="rna37730">
    <property type="protein sequence ID" value="RHN52988.1"/>
    <property type="gene ID" value="gene37730"/>
</dbReference>
<dbReference type="GO" id="GO:0003700">
    <property type="term" value="F:DNA-binding transcription factor activity"/>
    <property type="evidence" value="ECO:0007669"/>
    <property type="project" value="InterPro"/>
</dbReference>
<evidence type="ECO:0000256" key="2">
    <source>
        <dbReference type="ARBA" id="ARBA00023015"/>
    </source>
</evidence>
<feature type="region of interest" description="Disordered" evidence="4">
    <location>
        <begin position="161"/>
        <end position="191"/>
    </location>
</feature>
<organism evidence="5 9">
    <name type="scientific">Medicago truncatula</name>
    <name type="common">Barrel medic</name>
    <name type="synonym">Medicago tribuloides</name>
    <dbReference type="NCBI Taxonomy" id="3880"/>
    <lineage>
        <taxon>Eukaryota</taxon>
        <taxon>Viridiplantae</taxon>
        <taxon>Streptophyta</taxon>
        <taxon>Embryophyta</taxon>
        <taxon>Tracheophyta</taxon>
        <taxon>Spermatophyta</taxon>
        <taxon>Magnoliopsida</taxon>
        <taxon>eudicotyledons</taxon>
        <taxon>Gunneridae</taxon>
        <taxon>Pentapetalae</taxon>
        <taxon>rosids</taxon>
        <taxon>fabids</taxon>
        <taxon>Fabales</taxon>
        <taxon>Fabaceae</taxon>
        <taxon>Papilionoideae</taxon>
        <taxon>50 kb inversion clade</taxon>
        <taxon>NPAAA clade</taxon>
        <taxon>Hologalegina</taxon>
        <taxon>IRL clade</taxon>
        <taxon>Trifolieae</taxon>
        <taxon>Medicago</taxon>
    </lineage>
</organism>